<dbReference type="Gene3D" id="1.10.10.10">
    <property type="entry name" value="Winged helix-like DNA-binding domain superfamily/Winged helix DNA-binding domain"/>
    <property type="match status" value="1"/>
</dbReference>
<protein>
    <submittedName>
        <fullName evidence="3">DNA-binding MarR family transcriptional regulator</fullName>
    </submittedName>
</protein>
<gene>
    <name evidence="3" type="ORF">JOC48_003575</name>
</gene>
<evidence type="ECO:0000313" key="4">
    <source>
        <dbReference type="Proteomes" id="UP001296943"/>
    </source>
</evidence>
<dbReference type="SUPFAM" id="SSF46785">
    <property type="entry name" value="Winged helix' DNA-binding domain"/>
    <property type="match status" value="1"/>
</dbReference>
<name>A0ABS2N4H5_9BACI</name>
<dbReference type="InterPro" id="IPR036390">
    <property type="entry name" value="WH_DNA-bd_sf"/>
</dbReference>
<dbReference type="Pfam" id="PF01047">
    <property type="entry name" value="MarR"/>
    <property type="match status" value="1"/>
</dbReference>
<dbReference type="PANTHER" id="PTHR33164">
    <property type="entry name" value="TRANSCRIPTIONAL REGULATOR, MARR FAMILY"/>
    <property type="match status" value="1"/>
</dbReference>
<sequence>MNVLLKQKTVVIIRALYFCMERKWAELEKLYDISPAQQHILFLLSTNKNQLTPTQLSELGCWHISTVTRLLKPLKANGFINVTTNKEKPRYKRVSLTAKGKQMLENLMDAARDLEQFPFDIGDLSEEEVEKFLKFGQSILDINKGDDFIKKVINARVEGYDYV</sequence>
<feature type="domain" description="HTH marR-type" evidence="2">
    <location>
        <begin position="2"/>
        <end position="141"/>
    </location>
</feature>
<dbReference type="SMART" id="SM00347">
    <property type="entry name" value="HTH_MARR"/>
    <property type="match status" value="1"/>
</dbReference>
<dbReference type="GO" id="GO:0003677">
    <property type="term" value="F:DNA binding"/>
    <property type="evidence" value="ECO:0007669"/>
    <property type="project" value="UniProtKB-KW"/>
</dbReference>
<proteinExistence type="predicted"/>
<evidence type="ECO:0000259" key="2">
    <source>
        <dbReference type="PROSITE" id="PS50995"/>
    </source>
</evidence>
<dbReference type="InterPro" id="IPR036388">
    <property type="entry name" value="WH-like_DNA-bd_sf"/>
</dbReference>
<dbReference type="InterPro" id="IPR039422">
    <property type="entry name" value="MarR/SlyA-like"/>
</dbReference>
<dbReference type="PROSITE" id="PS50995">
    <property type="entry name" value="HTH_MARR_2"/>
    <property type="match status" value="1"/>
</dbReference>
<keyword evidence="1 3" id="KW-0238">DNA-binding</keyword>
<dbReference type="Proteomes" id="UP001296943">
    <property type="component" value="Unassembled WGS sequence"/>
</dbReference>
<reference evidence="3 4" key="1">
    <citation type="submission" date="2021-01" db="EMBL/GenBank/DDBJ databases">
        <title>Genomic Encyclopedia of Type Strains, Phase IV (KMG-IV): sequencing the most valuable type-strain genomes for metagenomic binning, comparative biology and taxonomic classification.</title>
        <authorList>
            <person name="Goeker M."/>
        </authorList>
    </citation>
    <scope>NUCLEOTIDE SEQUENCE [LARGE SCALE GENOMIC DNA]</scope>
    <source>
        <strain evidence="3 4">DSM 23711</strain>
    </source>
</reference>
<dbReference type="PANTHER" id="PTHR33164:SF43">
    <property type="entry name" value="HTH-TYPE TRANSCRIPTIONAL REPRESSOR YETL"/>
    <property type="match status" value="1"/>
</dbReference>
<comment type="caution">
    <text evidence="3">The sequence shown here is derived from an EMBL/GenBank/DDBJ whole genome shotgun (WGS) entry which is preliminary data.</text>
</comment>
<dbReference type="InterPro" id="IPR000835">
    <property type="entry name" value="HTH_MarR-typ"/>
</dbReference>
<dbReference type="EMBL" id="JAFBDR010000025">
    <property type="protein sequence ID" value="MBM7573027.1"/>
    <property type="molecule type" value="Genomic_DNA"/>
</dbReference>
<keyword evidence="4" id="KW-1185">Reference proteome</keyword>
<organism evidence="3 4">
    <name type="scientific">Aquibacillus albus</name>
    <dbReference type="NCBI Taxonomy" id="1168171"/>
    <lineage>
        <taxon>Bacteria</taxon>
        <taxon>Bacillati</taxon>
        <taxon>Bacillota</taxon>
        <taxon>Bacilli</taxon>
        <taxon>Bacillales</taxon>
        <taxon>Bacillaceae</taxon>
        <taxon>Aquibacillus</taxon>
    </lineage>
</organism>
<evidence type="ECO:0000256" key="1">
    <source>
        <dbReference type="ARBA" id="ARBA00023125"/>
    </source>
</evidence>
<accession>A0ABS2N4H5</accession>
<evidence type="ECO:0000313" key="3">
    <source>
        <dbReference type="EMBL" id="MBM7573027.1"/>
    </source>
</evidence>